<dbReference type="HOGENOM" id="CLU_1105598_0_0_10"/>
<accession>H8KT27</accession>
<feature type="signal peptide" evidence="1">
    <location>
        <begin position="1"/>
        <end position="23"/>
    </location>
</feature>
<protein>
    <recommendedName>
        <fullName evidence="4">Lipoprotein</fullName>
    </recommendedName>
</protein>
<evidence type="ECO:0000313" key="3">
    <source>
        <dbReference type="Proteomes" id="UP000007590"/>
    </source>
</evidence>
<evidence type="ECO:0000313" key="2">
    <source>
        <dbReference type="EMBL" id="AFD05598.1"/>
    </source>
</evidence>
<sequence>MKLLNKTLLIAFPFLLCLTVACSSDKKDKVIDKPTKLSIDGQKLKGTYKGDFGGSPIYITLNYLSANNVAGYNVHKGLRRNIHGVIKKGDNDTYVLMLSEPGDNEFDGTFSITLQPDFMSANGEWKPNSSGLKEKQFTLSKVVINQDDEFDPIGSGYELMGEHSDVSFDNDGTCVLNYYEKINDSTFVQQMNTLKGTWEKDGDKVRVNWQPNQQFNKRTTIFEIKYYTEEGTGEKRPTTIEGDGFEFSLIMAG</sequence>
<proteinExistence type="predicted"/>
<evidence type="ECO:0008006" key="4">
    <source>
        <dbReference type="Google" id="ProtNLM"/>
    </source>
</evidence>
<dbReference type="OrthoDB" id="353549at2"/>
<dbReference type="STRING" id="929556.Solca_0466"/>
<organism evidence="2 3">
    <name type="scientific">Solitalea canadensis (strain ATCC 29591 / DSM 3403 / JCM 21819 / LMG 8368 / NBRC 15130 / NCIMB 12057 / USAM 9D)</name>
    <name type="common">Flexibacter canadensis</name>
    <dbReference type="NCBI Taxonomy" id="929556"/>
    <lineage>
        <taxon>Bacteria</taxon>
        <taxon>Pseudomonadati</taxon>
        <taxon>Bacteroidota</taxon>
        <taxon>Sphingobacteriia</taxon>
        <taxon>Sphingobacteriales</taxon>
        <taxon>Sphingobacteriaceae</taxon>
        <taxon>Solitalea</taxon>
    </lineage>
</organism>
<reference evidence="2" key="1">
    <citation type="submission" date="2012-02" db="EMBL/GenBank/DDBJ databases">
        <title>The complete genome of Solitalea canadensis DSM 3403.</title>
        <authorList>
            <consortium name="US DOE Joint Genome Institute (JGI-PGF)"/>
            <person name="Lucas S."/>
            <person name="Copeland A."/>
            <person name="Lapidus A."/>
            <person name="Glavina del Rio T."/>
            <person name="Dalin E."/>
            <person name="Tice H."/>
            <person name="Bruce D."/>
            <person name="Goodwin L."/>
            <person name="Pitluck S."/>
            <person name="Peters L."/>
            <person name="Ovchinnikova G."/>
            <person name="Lu M."/>
            <person name="Kyrpides N."/>
            <person name="Mavromatis K."/>
            <person name="Ivanova N."/>
            <person name="Brettin T."/>
            <person name="Detter J.C."/>
            <person name="Han C."/>
            <person name="Larimer F."/>
            <person name="Land M."/>
            <person name="Hauser L."/>
            <person name="Markowitz V."/>
            <person name="Cheng J.-F."/>
            <person name="Hugenholtz P."/>
            <person name="Woyke T."/>
            <person name="Wu D."/>
            <person name="Spring S."/>
            <person name="Schroeder M."/>
            <person name="Kopitz M."/>
            <person name="Brambilla E."/>
            <person name="Klenk H.-P."/>
            <person name="Eisen J.A."/>
        </authorList>
    </citation>
    <scope>NUCLEOTIDE SEQUENCE</scope>
    <source>
        <strain evidence="2">DSM 3403</strain>
    </source>
</reference>
<name>H8KT27_SOLCM</name>
<dbReference type="EMBL" id="CP003349">
    <property type="protein sequence ID" value="AFD05598.1"/>
    <property type="molecule type" value="Genomic_DNA"/>
</dbReference>
<dbReference type="RefSeq" id="WP_014678826.1">
    <property type="nucleotide sequence ID" value="NC_017770.1"/>
</dbReference>
<dbReference type="eggNOG" id="ENOG50333K1">
    <property type="taxonomic scope" value="Bacteria"/>
</dbReference>
<feature type="chain" id="PRO_5003613118" description="Lipoprotein" evidence="1">
    <location>
        <begin position="24"/>
        <end position="253"/>
    </location>
</feature>
<keyword evidence="3" id="KW-1185">Reference proteome</keyword>
<evidence type="ECO:0000256" key="1">
    <source>
        <dbReference type="SAM" id="SignalP"/>
    </source>
</evidence>
<keyword evidence="1" id="KW-0732">Signal</keyword>
<dbReference type="KEGG" id="scn:Solca_0466"/>
<gene>
    <name evidence="2" type="ordered locus">Solca_0466</name>
</gene>
<dbReference type="Proteomes" id="UP000007590">
    <property type="component" value="Chromosome"/>
</dbReference>
<dbReference type="AlphaFoldDB" id="H8KT27"/>
<dbReference type="PROSITE" id="PS51257">
    <property type="entry name" value="PROKAR_LIPOPROTEIN"/>
    <property type="match status" value="1"/>
</dbReference>